<name>A0AAV9PDV8_9PEZI</name>
<dbReference type="GeneID" id="89925886"/>
<feature type="chain" id="PRO_5043395804" evidence="1">
    <location>
        <begin position="16"/>
        <end position="134"/>
    </location>
</feature>
<feature type="signal peptide" evidence="1">
    <location>
        <begin position="1"/>
        <end position="15"/>
    </location>
</feature>
<evidence type="ECO:0000313" key="3">
    <source>
        <dbReference type="Proteomes" id="UP001337655"/>
    </source>
</evidence>
<dbReference type="AlphaFoldDB" id="A0AAV9PDV8"/>
<protein>
    <submittedName>
        <fullName evidence="2">Uncharacterized protein</fullName>
    </submittedName>
</protein>
<proteinExistence type="predicted"/>
<sequence>MQFLTLAALFGSALAADGLLGPRAVQPFCSSINSCVTTNGNPASATAFCASYNSIATVTSGTTTTTVQPSDCGSVTKRADAPPVVNVLAPSKARCFKKLLDGRLSKACDCLSIPTATVAESTMTETAVCSVTSL</sequence>
<dbReference type="EMBL" id="JAVRRT010000006">
    <property type="protein sequence ID" value="KAK5171396.1"/>
    <property type="molecule type" value="Genomic_DNA"/>
</dbReference>
<keyword evidence="3" id="KW-1185">Reference proteome</keyword>
<comment type="caution">
    <text evidence="2">The sequence shown here is derived from an EMBL/GenBank/DDBJ whole genome shotgun (WGS) entry which is preliminary data.</text>
</comment>
<accession>A0AAV9PDV8</accession>
<dbReference type="RefSeq" id="XP_064660424.1">
    <property type="nucleotide sequence ID" value="XM_064801794.1"/>
</dbReference>
<reference evidence="2 3" key="1">
    <citation type="submission" date="2023-08" db="EMBL/GenBank/DDBJ databases">
        <title>Black Yeasts Isolated from many extreme environments.</title>
        <authorList>
            <person name="Coleine C."/>
            <person name="Stajich J.E."/>
            <person name="Selbmann L."/>
        </authorList>
    </citation>
    <scope>NUCLEOTIDE SEQUENCE [LARGE SCALE GENOMIC DNA]</scope>
    <source>
        <strain evidence="2 3">CCFEE 5935</strain>
    </source>
</reference>
<gene>
    <name evidence="2" type="ORF">LTR77_004540</name>
</gene>
<organism evidence="2 3">
    <name type="scientific">Saxophila tyrrhenica</name>
    <dbReference type="NCBI Taxonomy" id="1690608"/>
    <lineage>
        <taxon>Eukaryota</taxon>
        <taxon>Fungi</taxon>
        <taxon>Dikarya</taxon>
        <taxon>Ascomycota</taxon>
        <taxon>Pezizomycotina</taxon>
        <taxon>Dothideomycetes</taxon>
        <taxon>Dothideomycetidae</taxon>
        <taxon>Mycosphaerellales</taxon>
        <taxon>Extremaceae</taxon>
        <taxon>Saxophila</taxon>
    </lineage>
</organism>
<evidence type="ECO:0000313" key="2">
    <source>
        <dbReference type="EMBL" id="KAK5171396.1"/>
    </source>
</evidence>
<keyword evidence="1" id="KW-0732">Signal</keyword>
<dbReference type="Proteomes" id="UP001337655">
    <property type="component" value="Unassembled WGS sequence"/>
</dbReference>
<evidence type="ECO:0000256" key="1">
    <source>
        <dbReference type="SAM" id="SignalP"/>
    </source>
</evidence>